<dbReference type="OrthoDB" id="70763at2759"/>
<dbReference type="EMBL" id="CAJGYM010000145">
    <property type="protein sequence ID" value="CAD6198941.1"/>
    <property type="molecule type" value="Genomic_DNA"/>
</dbReference>
<dbReference type="GO" id="GO:0000387">
    <property type="term" value="P:spliceosomal snRNP assembly"/>
    <property type="evidence" value="ECO:0007669"/>
    <property type="project" value="TreeGrafter"/>
</dbReference>
<dbReference type="Gene3D" id="2.30.30.100">
    <property type="match status" value="1"/>
</dbReference>
<dbReference type="Proteomes" id="UP000835052">
    <property type="component" value="Unassembled WGS sequence"/>
</dbReference>
<dbReference type="Pfam" id="PF11095">
    <property type="entry name" value="Gemin7"/>
    <property type="match status" value="1"/>
</dbReference>
<reference evidence="1" key="1">
    <citation type="submission" date="2020-10" db="EMBL/GenBank/DDBJ databases">
        <authorList>
            <person name="Kikuchi T."/>
        </authorList>
    </citation>
    <scope>NUCLEOTIDE SEQUENCE</scope>
    <source>
        <strain evidence="1">NKZ352</strain>
    </source>
</reference>
<dbReference type="GO" id="GO:0034719">
    <property type="term" value="C:SMN-Sm protein complex"/>
    <property type="evidence" value="ECO:0007669"/>
    <property type="project" value="InterPro"/>
</dbReference>
<sequence>MSTEEEKRQAVRARCRERYLWILAKLSGNPVSVHMQGGGRVSGELLAVQGSGEHILVSGLQTPIGVLDKAVLRSSDIVRVTADWRLILDRQT</sequence>
<keyword evidence="2" id="KW-1185">Reference proteome</keyword>
<dbReference type="InterPro" id="IPR020338">
    <property type="entry name" value="SMN_gemin7"/>
</dbReference>
<name>A0A8S1HU92_9PELO</name>
<proteinExistence type="predicted"/>
<dbReference type="PANTHER" id="PTHR14679">
    <property type="entry name" value="GEM-ASSOCIATED PROTEIN 7"/>
    <property type="match status" value="1"/>
</dbReference>
<dbReference type="PANTHER" id="PTHR14679:SF1">
    <property type="entry name" value="GEM-ASSOCIATED PROTEIN 7"/>
    <property type="match status" value="1"/>
</dbReference>
<dbReference type="AlphaFoldDB" id="A0A8S1HU92"/>
<evidence type="ECO:0000313" key="1">
    <source>
        <dbReference type="EMBL" id="CAD6198941.1"/>
    </source>
</evidence>
<evidence type="ECO:0008006" key="3">
    <source>
        <dbReference type="Google" id="ProtNLM"/>
    </source>
</evidence>
<gene>
    <name evidence="1" type="ORF">CAUJ_LOCUS14846</name>
</gene>
<comment type="caution">
    <text evidence="1">The sequence shown here is derived from an EMBL/GenBank/DDBJ whole genome shotgun (WGS) entry which is preliminary data.</text>
</comment>
<protein>
    <recommendedName>
        <fullName evidence="3">Gem-associated protein 7</fullName>
    </recommendedName>
</protein>
<accession>A0A8S1HU92</accession>
<evidence type="ECO:0000313" key="2">
    <source>
        <dbReference type="Proteomes" id="UP000835052"/>
    </source>
</evidence>
<organism evidence="1 2">
    <name type="scientific">Caenorhabditis auriculariae</name>
    <dbReference type="NCBI Taxonomy" id="2777116"/>
    <lineage>
        <taxon>Eukaryota</taxon>
        <taxon>Metazoa</taxon>
        <taxon>Ecdysozoa</taxon>
        <taxon>Nematoda</taxon>
        <taxon>Chromadorea</taxon>
        <taxon>Rhabditida</taxon>
        <taxon>Rhabditina</taxon>
        <taxon>Rhabditomorpha</taxon>
        <taxon>Rhabditoidea</taxon>
        <taxon>Rhabditidae</taxon>
        <taxon>Peloderinae</taxon>
        <taxon>Caenorhabditis</taxon>
    </lineage>
</organism>